<dbReference type="SUPFAM" id="SSF53901">
    <property type="entry name" value="Thiolase-like"/>
    <property type="match status" value="1"/>
</dbReference>
<dbReference type="CDD" id="cd00830">
    <property type="entry name" value="KAS_III"/>
    <property type="match status" value="1"/>
</dbReference>
<keyword evidence="2" id="KW-0012">Acyltransferase</keyword>
<comment type="caution">
    <text evidence="5">The sequence shown here is derived from an EMBL/GenBank/DDBJ whole genome shotgun (WGS) entry which is preliminary data.</text>
</comment>
<accession>A0A1E5HDQ4</accession>
<dbReference type="Pfam" id="PF08545">
    <property type="entry name" value="ACP_syn_III"/>
    <property type="match status" value="1"/>
</dbReference>
<protein>
    <submittedName>
        <fullName evidence="5">Uncharacterized protein</fullName>
    </submittedName>
</protein>
<sequence>MNFTIVGSGSYLPERVVLSNEIDQQFGLEPGETKRRTGIAKRHFYDEGTSKLAAKSVRAALKDAQMNYQELDIMICASGTFEQPIPCTASLIAEHFLAENHQIPCFDVNATCLSFISACEIAQAFIETGKYKTILVVSAEAGDDALDPTEFESSALIGNASAAFIFSTAEQPKAQYDVEVLSAKFMTYPEYAHSAEIKAGGSADFIPEHEQDRYFHMDGFELIKAMRRKLPEFLGELLSEGSTEVSEIDFVVPHQASGPGMKIAARMAKFSHTQMVDIIEETGNTIAASIPFTFEHLLKREDQFQDKLVLLLGTGAGMSIGGQLLKVNRR</sequence>
<gene>
    <name evidence="5" type="ORF">BCR24_02750</name>
</gene>
<dbReference type="GO" id="GO:0004315">
    <property type="term" value="F:3-oxoacyl-[acyl-carrier-protein] synthase activity"/>
    <property type="evidence" value="ECO:0007669"/>
    <property type="project" value="InterPro"/>
</dbReference>
<dbReference type="PANTHER" id="PTHR34069:SF2">
    <property type="entry name" value="BETA-KETOACYL-[ACYL-CARRIER-PROTEIN] SYNTHASE III"/>
    <property type="match status" value="1"/>
</dbReference>
<evidence type="ECO:0000256" key="2">
    <source>
        <dbReference type="ARBA" id="ARBA00023315"/>
    </source>
</evidence>
<keyword evidence="1" id="KW-0808">Transferase</keyword>
<evidence type="ECO:0000259" key="4">
    <source>
        <dbReference type="Pfam" id="PF08545"/>
    </source>
</evidence>
<name>A0A1E5HDQ4_9ENTE</name>
<dbReference type="InterPro" id="IPR016039">
    <property type="entry name" value="Thiolase-like"/>
</dbReference>
<feature type="domain" description="Beta-ketoacyl-[acyl-carrier-protein] synthase III N-terminal" evidence="4">
    <location>
        <begin position="106"/>
        <end position="174"/>
    </location>
</feature>
<dbReference type="EMBL" id="MIKC01000012">
    <property type="protein sequence ID" value="OEG22770.1"/>
    <property type="molecule type" value="Genomic_DNA"/>
</dbReference>
<evidence type="ECO:0000313" key="6">
    <source>
        <dbReference type="Proteomes" id="UP000094469"/>
    </source>
</evidence>
<dbReference type="Gene3D" id="3.40.47.10">
    <property type="match status" value="1"/>
</dbReference>
<keyword evidence="6" id="KW-1185">Reference proteome</keyword>
<dbReference type="AlphaFoldDB" id="A0A1E5HDQ4"/>
<dbReference type="RefSeq" id="WP_069639933.1">
    <property type="nucleotide sequence ID" value="NZ_JAFBEZ010000002.1"/>
</dbReference>
<evidence type="ECO:0000256" key="1">
    <source>
        <dbReference type="ARBA" id="ARBA00022679"/>
    </source>
</evidence>
<evidence type="ECO:0000259" key="3">
    <source>
        <dbReference type="Pfam" id="PF08541"/>
    </source>
</evidence>
<dbReference type="InterPro" id="IPR013751">
    <property type="entry name" value="ACP_syn_III_N"/>
</dbReference>
<dbReference type="GO" id="GO:0044550">
    <property type="term" value="P:secondary metabolite biosynthetic process"/>
    <property type="evidence" value="ECO:0007669"/>
    <property type="project" value="TreeGrafter"/>
</dbReference>
<dbReference type="PANTHER" id="PTHR34069">
    <property type="entry name" value="3-OXOACYL-[ACYL-CARRIER-PROTEIN] SYNTHASE 3"/>
    <property type="match status" value="1"/>
</dbReference>
<dbReference type="OrthoDB" id="9815506at2"/>
<dbReference type="InterPro" id="IPR013747">
    <property type="entry name" value="ACP_syn_III_C"/>
</dbReference>
<organism evidence="5 6">
    <name type="scientific">Enterococcus ureilyticus</name>
    <dbReference type="NCBI Taxonomy" id="1131292"/>
    <lineage>
        <taxon>Bacteria</taxon>
        <taxon>Bacillati</taxon>
        <taxon>Bacillota</taxon>
        <taxon>Bacilli</taxon>
        <taxon>Lactobacillales</taxon>
        <taxon>Enterococcaceae</taxon>
        <taxon>Enterococcus</taxon>
    </lineage>
</organism>
<proteinExistence type="predicted"/>
<dbReference type="STRING" id="1131292.BCR24_02750"/>
<dbReference type="Proteomes" id="UP000094469">
    <property type="component" value="Unassembled WGS sequence"/>
</dbReference>
<dbReference type="Pfam" id="PF08541">
    <property type="entry name" value="ACP_syn_III_C"/>
    <property type="match status" value="1"/>
</dbReference>
<evidence type="ECO:0000313" key="5">
    <source>
        <dbReference type="EMBL" id="OEG22770.1"/>
    </source>
</evidence>
<dbReference type="GO" id="GO:0006633">
    <property type="term" value="P:fatty acid biosynthetic process"/>
    <property type="evidence" value="ECO:0007669"/>
    <property type="project" value="InterPro"/>
</dbReference>
<reference evidence="6" key="1">
    <citation type="submission" date="2016-09" db="EMBL/GenBank/DDBJ databases">
        <authorList>
            <person name="Gulvik C.A."/>
        </authorList>
    </citation>
    <scope>NUCLEOTIDE SEQUENCE [LARGE SCALE GENOMIC DNA]</scope>
    <source>
        <strain evidence="6">LMG 26676</strain>
    </source>
</reference>
<feature type="domain" description="Beta-ketoacyl-[acyl-carrier-protein] synthase III C-terminal" evidence="3">
    <location>
        <begin position="241"/>
        <end position="326"/>
    </location>
</feature>